<gene>
    <name evidence="2" type="ORF">L3X38_016797</name>
</gene>
<evidence type="ECO:0000256" key="1">
    <source>
        <dbReference type="SAM" id="Phobius"/>
    </source>
</evidence>
<accession>A0AAD4W6L6</accession>
<dbReference type="EMBL" id="JAJFAZ020000003">
    <property type="protein sequence ID" value="KAI5337526.1"/>
    <property type="molecule type" value="Genomic_DNA"/>
</dbReference>
<sequence>MAIWGKISFCNCDWIGNIVIFGFNNEKVSIVVTFRDRLHRSTILSALGLILCLHGFIFGSLRATSQWVTTPGIAPTPNSLNFGVPMTPKPVSSQKVSC</sequence>
<comment type="caution">
    <text evidence="2">The sequence shown here is derived from an EMBL/GenBank/DDBJ whole genome shotgun (WGS) entry which is preliminary data.</text>
</comment>
<proteinExistence type="predicted"/>
<keyword evidence="1" id="KW-0472">Membrane</keyword>
<keyword evidence="1" id="KW-0812">Transmembrane</keyword>
<name>A0AAD4W6L6_PRUDU</name>
<keyword evidence="1" id="KW-1133">Transmembrane helix</keyword>
<organism evidence="2 3">
    <name type="scientific">Prunus dulcis</name>
    <name type="common">Almond</name>
    <name type="synonym">Amygdalus dulcis</name>
    <dbReference type="NCBI Taxonomy" id="3755"/>
    <lineage>
        <taxon>Eukaryota</taxon>
        <taxon>Viridiplantae</taxon>
        <taxon>Streptophyta</taxon>
        <taxon>Embryophyta</taxon>
        <taxon>Tracheophyta</taxon>
        <taxon>Spermatophyta</taxon>
        <taxon>Magnoliopsida</taxon>
        <taxon>eudicotyledons</taxon>
        <taxon>Gunneridae</taxon>
        <taxon>Pentapetalae</taxon>
        <taxon>rosids</taxon>
        <taxon>fabids</taxon>
        <taxon>Rosales</taxon>
        <taxon>Rosaceae</taxon>
        <taxon>Amygdaloideae</taxon>
        <taxon>Amygdaleae</taxon>
        <taxon>Prunus</taxon>
    </lineage>
</organism>
<dbReference type="Proteomes" id="UP001054821">
    <property type="component" value="Chromosome 3"/>
</dbReference>
<evidence type="ECO:0000313" key="2">
    <source>
        <dbReference type="EMBL" id="KAI5337526.1"/>
    </source>
</evidence>
<keyword evidence="3" id="KW-1185">Reference proteome</keyword>
<feature type="transmembrane region" description="Helical" evidence="1">
    <location>
        <begin position="43"/>
        <end position="61"/>
    </location>
</feature>
<reference evidence="2 3" key="1">
    <citation type="journal article" date="2022" name="G3 (Bethesda)">
        <title>Whole-genome sequence and methylome profiling of the almond [Prunus dulcis (Mill.) D.A. Webb] cultivar 'Nonpareil'.</title>
        <authorList>
            <person name="D'Amico-Willman K.M."/>
            <person name="Ouma W.Z."/>
            <person name="Meulia T."/>
            <person name="Sideli G.M."/>
            <person name="Gradziel T.M."/>
            <person name="Fresnedo-Ramirez J."/>
        </authorList>
    </citation>
    <scope>NUCLEOTIDE SEQUENCE [LARGE SCALE GENOMIC DNA]</scope>
    <source>
        <strain evidence="2">Clone GOH B32 T37-40</strain>
    </source>
</reference>
<dbReference type="AlphaFoldDB" id="A0AAD4W6L6"/>
<protein>
    <submittedName>
        <fullName evidence="2">Uncharacterized protein</fullName>
    </submittedName>
</protein>
<evidence type="ECO:0000313" key="3">
    <source>
        <dbReference type="Proteomes" id="UP001054821"/>
    </source>
</evidence>